<dbReference type="Pfam" id="PF05721">
    <property type="entry name" value="PhyH"/>
    <property type="match status" value="1"/>
</dbReference>
<reference evidence="1" key="1">
    <citation type="submission" date="2022-01" db="EMBL/GenBank/DDBJ databases">
        <title>Colwellia maritima, isolated from seawater.</title>
        <authorList>
            <person name="Kristyanto S."/>
            <person name="Jung J."/>
            <person name="Jeon C.O."/>
        </authorList>
    </citation>
    <scope>NUCLEOTIDE SEQUENCE</scope>
    <source>
        <strain evidence="1">MSW7</strain>
    </source>
</reference>
<evidence type="ECO:0000313" key="1">
    <source>
        <dbReference type="EMBL" id="MCI2283905.1"/>
    </source>
</evidence>
<dbReference type="SUPFAM" id="SSF51197">
    <property type="entry name" value="Clavaminate synthase-like"/>
    <property type="match status" value="1"/>
</dbReference>
<dbReference type="InterPro" id="IPR008775">
    <property type="entry name" value="Phytyl_CoA_dOase-like"/>
</dbReference>
<accession>A0ABS9X1G2</accession>
<dbReference type="GO" id="GO:0051213">
    <property type="term" value="F:dioxygenase activity"/>
    <property type="evidence" value="ECO:0007669"/>
    <property type="project" value="UniProtKB-KW"/>
</dbReference>
<keyword evidence="1" id="KW-0560">Oxidoreductase</keyword>
<comment type="caution">
    <text evidence="1">The sequence shown here is derived from an EMBL/GenBank/DDBJ whole genome shotgun (WGS) entry which is preliminary data.</text>
</comment>
<dbReference type="EMBL" id="JAKKSL010000002">
    <property type="protein sequence ID" value="MCI2283905.1"/>
    <property type="molecule type" value="Genomic_DNA"/>
</dbReference>
<dbReference type="PANTHER" id="PTHR20883:SF51">
    <property type="entry name" value="PHYTANOYL-COA HYDROXYLASE"/>
    <property type="match status" value="1"/>
</dbReference>
<proteinExistence type="predicted"/>
<name>A0ABS9X1G2_9GAMM</name>
<protein>
    <submittedName>
        <fullName evidence="1">Phytanoyl-CoA dioxygenase family protein</fullName>
    </submittedName>
</protein>
<dbReference type="Proteomes" id="UP001139646">
    <property type="component" value="Unassembled WGS sequence"/>
</dbReference>
<gene>
    <name evidence="1" type="ORF">L3081_11445</name>
</gene>
<dbReference type="PANTHER" id="PTHR20883">
    <property type="entry name" value="PHYTANOYL-COA DIOXYGENASE DOMAIN CONTAINING 1"/>
    <property type="match status" value="1"/>
</dbReference>
<organism evidence="1 2">
    <name type="scientific">Colwellia maritima</name>
    <dbReference type="NCBI Taxonomy" id="2912588"/>
    <lineage>
        <taxon>Bacteria</taxon>
        <taxon>Pseudomonadati</taxon>
        <taxon>Pseudomonadota</taxon>
        <taxon>Gammaproteobacteria</taxon>
        <taxon>Alteromonadales</taxon>
        <taxon>Colwelliaceae</taxon>
        <taxon>Colwellia</taxon>
    </lineage>
</organism>
<keyword evidence="1" id="KW-0223">Dioxygenase</keyword>
<evidence type="ECO:0000313" key="2">
    <source>
        <dbReference type="Proteomes" id="UP001139646"/>
    </source>
</evidence>
<dbReference type="RefSeq" id="WP_242286230.1">
    <property type="nucleotide sequence ID" value="NZ_JAKKSL010000002.1"/>
</dbReference>
<keyword evidence="2" id="KW-1185">Reference proteome</keyword>
<sequence>MSIKLSPEQIKQFNDDGYVIARGYFNKAEIDRLTETAFNDPRLHNNAWLQKDGTGAVSKVCIWQETTDDLYSMFSRSRRLVDSCEAIIGEEMYHTSTKVMMKEPKVGGAWEWHQDFGYWHHDNLMLHPKAISCMIAINKATKENGCLQVLKGSHKLGRLNHNKTGDQKGAELMFVEQAMKDHELVFVELEPGDTLFFHCNLLHKSNQNKSDHPRWSMISAYNAMTNQPWQENEAVYYPLNRVDDDAIINWQAS</sequence>
<dbReference type="Gene3D" id="2.60.120.620">
    <property type="entry name" value="q2cbj1_9rhob like domain"/>
    <property type="match status" value="1"/>
</dbReference>